<feature type="region of interest" description="Disordered" evidence="1">
    <location>
        <begin position="381"/>
        <end position="401"/>
    </location>
</feature>
<protein>
    <submittedName>
        <fullName evidence="2">Uncharacterized protein</fullName>
    </submittedName>
</protein>
<name>A0A811KIE6_9BILA</name>
<feature type="compositionally biased region" description="Basic residues" evidence="1">
    <location>
        <begin position="591"/>
        <end position="602"/>
    </location>
</feature>
<sequence>MSNTCLNKERFSPKAALESFRSKIHLGRRNDNKDKPEPQMPLYSPSASPSTQSLNSVTSSTSYASRCFISQKKRSAPAPPSTEVVQNVVIKTYHHDLVERKIYDQKRLSQETPKREERVVSTGRRLFTDEERQIRLVEFEDSKSVINGYNKKVANTPEGRQNGHASSAKLESKFKSTNSPAIALSQPKSNGTLSEAENLETRQGGTNSPLKFFDNTDKIYGNSVEFKAEPVKKQSQHDQVYVNLNRECVKLRELLLDWNQKRTEEAEKVIEAQKRVLKQIQLIDDLFKYNCLKEKINKSESSGRLEDKSKQYDYANVEETNVVHQQEPGSSNSRKVEKHIVNGSNNIDKEDAGSDSSSGIYNWRQVLKTPVKQQSPWKFMRSNGMSRNETDTSKTEGKEQQKFPIVGSQPQFKSPEKKKEVDNNNVTDHISKRDATSNIYSSRVTESSTSFLPKTWIMSRNKPEVQAAESPSEKQIAGTSLKTLPKKEPFHSRIKVELEPESLDSSTEEPVPVSVKQILNDLDLSSDCEDISIDRLTVSPNQLHTIFEASEDNSEPEEVVEPEKEIPVNIVRPSTSAPPPPPPPLDVYTQKAHKPVVLRPKKHEQTAKGDGDKEKEAAAWSQLMADIRARAAEMSQKSEKTS</sequence>
<gene>
    <name evidence="2" type="ORF">BOKJ2_LOCUS6010</name>
</gene>
<feature type="region of interest" description="Disordered" evidence="1">
    <location>
        <begin position="152"/>
        <end position="212"/>
    </location>
</feature>
<dbReference type="Proteomes" id="UP000783686">
    <property type="component" value="Unassembled WGS sequence"/>
</dbReference>
<dbReference type="OrthoDB" id="10579318at2759"/>
<organism evidence="2 3">
    <name type="scientific">Bursaphelenchus okinawaensis</name>
    <dbReference type="NCBI Taxonomy" id="465554"/>
    <lineage>
        <taxon>Eukaryota</taxon>
        <taxon>Metazoa</taxon>
        <taxon>Ecdysozoa</taxon>
        <taxon>Nematoda</taxon>
        <taxon>Chromadorea</taxon>
        <taxon>Rhabditida</taxon>
        <taxon>Tylenchina</taxon>
        <taxon>Tylenchomorpha</taxon>
        <taxon>Aphelenchoidea</taxon>
        <taxon>Aphelenchoididae</taxon>
        <taxon>Bursaphelenchus</taxon>
    </lineage>
</organism>
<feature type="compositionally biased region" description="Acidic residues" evidence="1">
    <location>
        <begin position="550"/>
        <end position="560"/>
    </location>
</feature>
<feature type="region of interest" description="Disordered" evidence="1">
    <location>
        <begin position="550"/>
        <end position="622"/>
    </location>
</feature>
<dbReference type="EMBL" id="CAJFCW020000003">
    <property type="protein sequence ID" value="CAG9103788.1"/>
    <property type="molecule type" value="Genomic_DNA"/>
</dbReference>
<feature type="compositionally biased region" description="Basic and acidic residues" evidence="1">
    <location>
        <begin position="603"/>
        <end position="617"/>
    </location>
</feature>
<feature type="compositionally biased region" description="Basic and acidic residues" evidence="1">
    <location>
        <begin position="388"/>
        <end position="401"/>
    </location>
</feature>
<feature type="compositionally biased region" description="Polar residues" evidence="1">
    <location>
        <begin position="45"/>
        <end position="57"/>
    </location>
</feature>
<proteinExistence type="predicted"/>
<comment type="caution">
    <text evidence="2">The sequence shown here is derived from an EMBL/GenBank/DDBJ whole genome shotgun (WGS) entry which is preliminary data.</text>
</comment>
<feature type="compositionally biased region" description="Pro residues" evidence="1">
    <location>
        <begin position="576"/>
        <end position="585"/>
    </location>
</feature>
<evidence type="ECO:0000313" key="2">
    <source>
        <dbReference type="EMBL" id="CAD5215272.1"/>
    </source>
</evidence>
<dbReference type="Proteomes" id="UP000614601">
    <property type="component" value="Unassembled WGS sequence"/>
</dbReference>
<feature type="region of interest" description="Disordered" evidence="1">
    <location>
        <begin position="20"/>
        <end position="57"/>
    </location>
</feature>
<feature type="compositionally biased region" description="Polar residues" evidence="1">
    <location>
        <begin position="175"/>
        <end position="209"/>
    </location>
</feature>
<evidence type="ECO:0000313" key="3">
    <source>
        <dbReference type="Proteomes" id="UP000614601"/>
    </source>
</evidence>
<evidence type="ECO:0000256" key="1">
    <source>
        <dbReference type="SAM" id="MobiDB-lite"/>
    </source>
</evidence>
<reference evidence="2" key="1">
    <citation type="submission" date="2020-09" db="EMBL/GenBank/DDBJ databases">
        <authorList>
            <person name="Kikuchi T."/>
        </authorList>
    </citation>
    <scope>NUCLEOTIDE SEQUENCE</scope>
    <source>
        <strain evidence="2">SH1</strain>
    </source>
</reference>
<dbReference type="AlphaFoldDB" id="A0A811KIE6"/>
<feature type="compositionally biased region" description="Basic and acidic residues" evidence="1">
    <location>
        <begin position="28"/>
        <end position="37"/>
    </location>
</feature>
<dbReference type="EMBL" id="CAJFDH010000003">
    <property type="protein sequence ID" value="CAD5215272.1"/>
    <property type="molecule type" value="Genomic_DNA"/>
</dbReference>
<accession>A0A811KIE6</accession>
<keyword evidence="3" id="KW-1185">Reference proteome</keyword>